<accession>A0ACC1K8B2</accession>
<name>A0ACC1K8B2_9FUNG</name>
<evidence type="ECO:0000313" key="2">
    <source>
        <dbReference type="Proteomes" id="UP001140234"/>
    </source>
</evidence>
<evidence type="ECO:0000313" key="1">
    <source>
        <dbReference type="EMBL" id="KAJ2775597.1"/>
    </source>
</evidence>
<dbReference type="EMBL" id="JANBUJ010000007">
    <property type="protein sequence ID" value="KAJ2775597.1"/>
    <property type="molecule type" value="Genomic_DNA"/>
</dbReference>
<organism evidence="1 2">
    <name type="scientific">Coemansia nantahalensis</name>
    <dbReference type="NCBI Taxonomy" id="2789366"/>
    <lineage>
        <taxon>Eukaryota</taxon>
        <taxon>Fungi</taxon>
        <taxon>Fungi incertae sedis</taxon>
        <taxon>Zoopagomycota</taxon>
        <taxon>Kickxellomycotina</taxon>
        <taxon>Kickxellomycetes</taxon>
        <taxon>Kickxellales</taxon>
        <taxon>Kickxellaceae</taxon>
        <taxon>Coemansia</taxon>
    </lineage>
</organism>
<reference evidence="1" key="1">
    <citation type="submission" date="2022-07" db="EMBL/GenBank/DDBJ databases">
        <title>Phylogenomic reconstructions and comparative analyses of Kickxellomycotina fungi.</title>
        <authorList>
            <person name="Reynolds N.K."/>
            <person name="Stajich J.E."/>
            <person name="Barry K."/>
            <person name="Grigoriev I.V."/>
            <person name="Crous P."/>
            <person name="Smith M.E."/>
        </authorList>
    </citation>
    <scope>NUCLEOTIDE SEQUENCE</scope>
    <source>
        <strain evidence="1">CBS 109366</strain>
    </source>
</reference>
<keyword evidence="2" id="KW-1185">Reference proteome</keyword>
<proteinExistence type="predicted"/>
<protein>
    <submittedName>
        <fullName evidence="1">Uncharacterized protein</fullName>
    </submittedName>
</protein>
<gene>
    <name evidence="1" type="ORF">IWQ57_000320</name>
</gene>
<sequence length="928" mass="97083">MAAPLSAALAVPAPLVLLPDAQTLAQQVDMAAVAAAVAGGLGMAPAPLPGTPVGTPSMQAFQAQQQADDLFALHQAGLVADMGAGMPLVAASQTHSRRTSVIDAMVAAYPAGALGGAAPHVMQGPPAAGTGTATSASASAVPSPYATPSIAATGGPMPVGHQRQLSGIPPAVMHGQPAGLVPMDSPAMLATGPHTLAAGTPTSFGQLPFQMGGPHHGHSRHLSLDMANIRLMAAEAASLQGMPLHGPVPGHSAQMVNALQLETAAHHHQLQQQLQNIQQLQQLQQFQMHPKCGPLTIRTTPATPRTPMPGGMFMGPLAPASLDDSLAQQQQQQQLLAQSEAPRPLFMHHNSSSVDLGSIASTFSVPQFHPALSGHMSPVGPYPGMPGMLPQPFYPPQASLLAATMAGMPNGGDALNMDDLDDEDDDDDCPDADYAGRESARRLKAASAAAAARDAAEPAGTSKARKPKAMYKRFRNSFIFFANEQRKQWRREHPELSKIQNRGFIQDMSKVWNSMSSEEKAPYVQMATEDKRRYEADVKRFGPLPTSAQSSATSTPKEHAAGAQPAAELPPAKDRPRAEGPATPLATAPASATATPALASPLHRPVMTSLSVSPLSVSPLAVTPGMMSPAVAAPGAMICDPFDPDTSQVTLATYHTFLHSAFGQDFSPHAADFDPSCFYSDAMAVDGQGCADPARLAAWPSGSPMLASEAGADASAAAGGRAGANCPPIATLVGTKRKCGSDGQPMTSLPSSIKRFRNSFIYYVNEKRAELQYNADGSPTNVEINNREFLKNMSARWRAMPDDEKAPYLQMADDDKERFTRQMREYELEHPGERERGSKLRRRRSSAGTAAAGAGADGAAQPHDQCLAAAECAGAGLNIALGPTFVPPETKLEPLPGCHPPCLPAVPEEAGRSLSVVLEDAREGAVDM</sequence>
<comment type="caution">
    <text evidence="1">The sequence shown here is derived from an EMBL/GenBank/DDBJ whole genome shotgun (WGS) entry which is preliminary data.</text>
</comment>
<dbReference type="Proteomes" id="UP001140234">
    <property type="component" value="Unassembled WGS sequence"/>
</dbReference>